<name>A0A4V0H4M8_STRPO</name>
<organism evidence="3 4">
    <name type="scientific">Streptococcus porcinus</name>
    <dbReference type="NCBI Taxonomy" id="1340"/>
    <lineage>
        <taxon>Bacteria</taxon>
        <taxon>Bacillati</taxon>
        <taxon>Bacillota</taxon>
        <taxon>Bacilli</taxon>
        <taxon>Lactobacillales</taxon>
        <taxon>Streptococcaceae</taxon>
        <taxon>Streptococcus</taxon>
    </lineage>
</organism>
<accession>A0A4V0H4M8</accession>
<dbReference type="GO" id="GO:0016301">
    <property type="term" value="F:kinase activity"/>
    <property type="evidence" value="ECO:0007669"/>
    <property type="project" value="UniProtKB-KW"/>
</dbReference>
<sequence>MAKKIKLSLGRIAKVMSIIPDTTELIGKGIDNSRPIIEKYMDHRHQKQESLRKLDNVINMPVEEARKYLETQGFVVATIPARPNKKWLSSSLDEVVAMSPKSGQHPLGSLIKLYYVTYDVLEKSQEILDQENLRIVERNQKIATIFDSLKHAKFPIFLVC</sequence>
<dbReference type="Pfam" id="PF03793">
    <property type="entry name" value="PASTA"/>
    <property type="match status" value="1"/>
</dbReference>
<evidence type="ECO:0000256" key="1">
    <source>
        <dbReference type="ARBA" id="ARBA00004162"/>
    </source>
</evidence>
<evidence type="ECO:0000313" key="3">
    <source>
        <dbReference type="EMBL" id="VTT43662.1"/>
    </source>
</evidence>
<evidence type="ECO:0000259" key="2">
    <source>
        <dbReference type="Pfam" id="PF03793"/>
    </source>
</evidence>
<keyword evidence="3" id="KW-0418">Kinase</keyword>
<dbReference type="EMBL" id="LR594052">
    <property type="protein sequence ID" value="VTT43662.1"/>
    <property type="molecule type" value="Genomic_DNA"/>
</dbReference>
<dbReference type="InterPro" id="IPR005543">
    <property type="entry name" value="PASTA_dom"/>
</dbReference>
<evidence type="ECO:0000313" key="4">
    <source>
        <dbReference type="Proteomes" id="UP000306241"/>
    </source>
</evidence>
<dbReference type="Proteomes" id="UP000306241">
    <property type="component" value="Chromosome"/>
</dbReference>
<comment type="subcellular location">
    <subcellularLocation>
        <location evidence="1">Cell membrane</location>
        <topology evidence="1">Single-pass membrane protein</topology>
    </subcellularLocation>
</comment>
<proteinExistence type="predicted"/>
<dbReference type="AlphaFoldDB" id="A0A4V0H4M8"/>
<dbReference type="CDD" id="cd06577">
    <property type="entry name" value="PASTA_pknB"/>
    <property type="match status" value="1"/>
</dbReference>
<dbReference type="RefSeq" id="WP_093958751.1">
    <property type="nucleotide sequence ID" value="NZ_FZQN01000001.1"/>
</dbReference>
<feature type="domain" description="PASTA" evidence="2">
    <location>
        <begin position="54"/>
        <end position="114"/>
    </location>
</feature>
<reference evidence="3 4" key="1">
    <citation type="submission" date="2019-05" db="EMBL/GenBank/DDBJ databases">
        <authorList>
            <consortium name="Pathogen Informatics"/>
        </authorList>
    </citation>
    <scope>NUCLEOTIDE SEQUENCE [LARGE SCALE GENOMIC DNA]</scope>
    <source>
        <strain evidence="3 4">NCTC10924</strain>
    </source>
</reference>
<dbReference type="GO" id="GO:0005886">
    <property type="term" value="C:plasma membrane"/>
    <property type="evidence" value="ECO:0007669"/>
    <property type="project" value="UniProtKB-SubCell"/>
</dbReference>
<keyword evidence="3" id="KW-0808">Transferase</keyword>
<dbReference type="OrthoDB" id="2220057at2"/>
<gene>
    <name evidence="3" type="ORF">NCTC10924_00892</name>
</gene>
<dbReference type="Gene3D" id="3.30.10.20">
    <property type="match status" value="1"/>
</dbReference>
<protein>
    <submittedName>
        <fullName evidence="3">PnkB-like serine/threonine kinase protein</fullName>
    </submittedName>
</protein>